<accession>A0A2P4XNI4</accession>
<protein>
    <submittedName>
        <fullName evidence="2">Uncharacterized protein</fullName>
    </submittedName>
</protein>
<sequence>MSAMMDPMKKQHAEQLNALRFYQRDEYNAMTYEDGEASSESPTMAPLLTKTGIEKTKRSDKPTMVTEVHIGETTFSALIDTGYSRSAIAQTVVDRVHEQLVLKKAEGAFKQADTSTGGTTHVA</sequence>
<evidence type="ECO:0000313" key="2">
    <source>
        <dbReference type="EMBL" id="POM67059.1"/>
    </source>
</evidence>
<dbReference type="InterPro" id="IPR021109">
    <property type="entry name" value="Peptidase_aspartic_dom_sf"/>
</dbReference>
<name>A0A2P4XNI4_9STRA</name>
<organism evidence="2 3">
    <name type="scientific">Phytophthora palmivora</name>
    <dbReference type="NCBI Taxonomy" id="4796"/>
    <lineage>
        <taxon>Eukaryota</taxon>
        <taxon>Sar</taxon>
        <taxon>Stramenopiles</taxon>
        <taxon>Oomycota</taxon>
        <taxon>Peronosporomycetes</taxon>
        <taxon>Peronosporales</taxon>
        <taxon>Peronosporaceae</taxon>
        <taxon>Phytophthora</taxon>
    </lineage>
</organism>
<comment type="caution">
    <text evidence="2">The sequence shown here is derived from an EMBL/GenBank/DDBJ whole genome shotgun (WGS) entry which is preliminary data.</text>
</comment>
<feature type="region of interest" description="Disordered" evidence="1">
    <location>
        <begin position="32"/>
        <end position="65"/>
    </location>
</feature>
<feature type="compositionally biased region" description="Basic and acidic residues" evidence="1">
    <location>
        <begin position="52"/>
        <end position="61"/>
    </location>
</feature>
<evidence type="ECO:0000256" key="1">
    <source>
        <dbReference type="SAM" id="MobiDB-lite"/>
    </source>
</evidence>
<gene>
    <name evidence="2" type="ORF">PHPALM_17000</name>
</gene>
<dbReference type="OrthoDB" id="127755at2759"/>
<evidence type="ECO:0000313" key="3">
    <source>
        <dbReference type="Proteomes" id="UP000237271"/>
    </source>
</evidence>
<dbReference type="Proteomes" id="UP000237271">
    <property type="component" value="Unassembled WGS sequence"/>
</dbReference>
<keyword evidence="3" id="KW-1185">Reference proteome</keyword>
<reference evidence="2 3" key="1">
    <citation type="journal article" date="2017" name="Genome Biol. Evol.">
        <title>Phytophthora megakarya and P. palmivora, closely related causal agents of cacao black pod rot, underwent increases in genome sizes and gene numbers by different mechanisms.</title>
        <authorList>
            <person name="Ali S.S."/>
            <person name="Shao J."/>
            <person name="Lary D.J."/>
            <person name="Kronmiller B."/>
            <person name="Shen D."/>
            <person name="Strem M.D."/>
            <person name="Amoako-Attah I."/>
            <person name="Akrofi A.Y."/>
            <person name="Begoude B.A."/>
            <person name="Ten Hoopen G.M."/>
            <person name="Coulibaly K."/>
            <person name="Kebe B.I."/>
            <person name="Melnick R.L."/>
            <person name="Guiltinan M.J."/>
            <person name="Tyler B.M."/>
            <person name="Meinhardt L.W."/>
            <person name="Bailey B.A."/>
        </authorList>
    </citation>
    <scope>NUCLEOTIDE SEQUENCE [LARGE SCALE GENOMIC DNA]</scope>
    <source>
        <strain evidence="3">sbr112.9</strain>
    </source>
</reference>
<dbReference type="AlphaFoldDB" id="A0A2P4XNI4"/>
<dbReference type="EMBL" id="NCKW01009482">
    <property type="protein sequence ID" value="POM67059.1"/>
    <property type="molecule type" value="Genomic_DNA"/>
</dbReference>
<dbReference type="Gene3D" id="2.40.70.10">
    <property type="entry name" value="Acid Proteases"/>
    <property type="match status" value="1"/>
</dbReference>
<proteinExistence type="predicted"/>